<sequence length="392" mass="43163">MAKVGVAFFSNESKPKGGYYYHNGLVSDFKSAVDLDMSVAWITNVPYKAYVASGLQSIPHIKPEQFLRLSVTQMMRELHIAKNIDGAEKLGELVGSIVAHMESIFGLDPITSNYRLNQGLTDLLLPNSYFEFASSSPSSTQVALDNAYQSLQGATKINASVNLKCRHYTLPRMAHFEYLLNQNYPLNSHWSEFTLKDGNTVAGVVNGKNLPNTTEVVSALKALHQNTAAILNIHVKSMSKNRMQGFSFGNEGINTSMRVWACLPEVIEMLRYCEIEILGGIKTDGGKLDIRPEIDLETNRYCFAKGVSAENVWTGLAEKISKNGTKCSTGLGVYLKAYDRIICGKLAEAFMADSYFLAGFGIGGVRVWGQPSEFSKMDNIAAQFCAMPDIRG</sequence>
<evidence type="ECO:0000313" key="2">
    <source>
        <dbReference type="Proteomes" id="UP000423756"/>
    </source>
</evidence>
<dbReference type="EMBL" id="VZPX01000004">
    <property type="protein sequence ID" value="KAB0482412.1"/>
    <property type="molecule type" value="Genomic_DNA"/>
</dbReference>
<proteinExistence type="predicted"/>
<organism evidence="1 2">
    <name type="scientific">Vibrio chagasii</name>
    <dbReference type="NCBI Taxonomy" id="170679"/>
    <lineage>
        <taxon>Bacteria</taxon>
        <taxon>Pseudomonadati</taxon>
        <taxon>Pseudomonadota</taxon>
        <taxon>Gammaproteobacteria</taxon>
        <taxon>Vibrionales</taxon>
        <taxon>Vibrionaceae</taxon>
        <taxon>Vibrio</taxon>
    </lineage>
</organism>
<protein>
    <submittedName>
        <fullName evidence="1">Uncharacterized protein</fullName>
    </submittedName>
</protein>
<accession>A0A7V7NX20</accession>
<dbReference type="AlphaFoldDB" id="A0A7V7NX20"/>
<evidence type="ECO:0000313" key="1">
    <source>
        <dbReference type="EMBL" id="KAB0482412.1"/>
    </source>
</evidence>
<dbReference type="RefSeq" id="WP_137406611.1">
    <property type="nucleotide sequence ID" value="NZ_AP025467.1"/>
</dbReference>
<gene>
    <name evidence="1" type="ORF">F7Q91_03115</name>
</gene>
<reference evidence="1 2" key="1">
    <citation type="submission" date="2019-09" db="EMBL/GenBank/DDBJ databases">
        <title>Draft genome sequences of 48 bacterial type strains from the CCUG.</title>
        <authorList>
            <person name="Tunovic T."/>
            <person name="Pineiro-Iglesias B."/>
            <person name="Unosson C."/>
            <person name="Inganas E."/>
            <person name="Ohlen M."/>
            <person name="Cardew S."/>
            <person name="Jensie-Markopoulos S."/>
            <person name="Salva-Serra F."/>
            <person name="Jaen-Luchoro D."/>
            <person name="Karlsson R."/>
            <person name="Svensson-Stadler L."/>
            <person name="Chun J."/>
            <person name="Moore E."/>
        </authorList>
    </citation>
    <scope>NUCLEOTIDE SEQUENCE [LARGE SCALE GENOMIC DNA]</scope>
    <source>
        <strain evidence="1 2">CCUG 48643</strain>
    </source>
</reference>
<dbReference type="Proteomes" id="UP000423756">
    <property type="component" value="Unassembled WGS sequence"/>
</dbReference>
<name>A0A7V7NX20_9VIBR</name>
<comment type="caution">
    <text evidence="1">The sequence shown here is derived from an EMBL/GenBank/DDBJ whole genome shotgun (WGS) entry which is preliminary data.</text>
</comment>
<dbReference type="GeneID" id="77344646"/>